<accession>A0AAW8NDP0</accession>
<proteinExistence type="predicted"/>
<gene>
    <name evidence="2" type="ORF">J2X12_003015</name>
</gene>
<evidence type="ECO:0000313" key="2">
    <source>
        <dbReference type="EMBL" id="MDR7164970.1"/>
    </source>
</evidence>
<dbReference type="PROSITE" id="PS51257">
    <property type="entry name" value="PROKAR_LIPOPROTEIN"/>
    <property type="match status" value="1"/>
</dbReference>
<evidence type="ECO:0008006" key="4">
    <source>
        <dbReference type="Google" id="ProtNLM"/>
    </source>
</evidence>
<dbReference type="RefSeq" id="WP_310113237.1">
    <property type="nucleotide sequence ID" value="NZ_JAVDTN010000011.1"/>
</dbReference>
<dbReference type="AlphaFoldDB" id="A0AAW8NDP0"/>
<keyword evidence="1" id="KW-0732">Signal</keyword>
<dbReference type="Pfam" id="PF14262">
    <property type="entry name" value="Cthe_2159"/>
    <property type="match status" value="1"/>
</dbReference>
<comment type="caution">
    <text evidence="2">The sequence shown here is derived from an EMBL/GenBank/DDBJ whole genome shotgun (WGS) entry which is preliminary data.</text>
</comment>
<feature type="signal peptide" evidence="1">
    <location>
        <begin position="1"/>
        <end position="25"/>
    </location>
</feature>
<protein>
    <recommendedName>
        <fullName evidence="4">Carbohydrate-binding domain-containing protein</fullName>
    </recommendedName>
</protein>
<sequence>MKRFRTHLSVTALALALGLAGCSVGGTTPTGVSAVSSQASTTSAGSAASTASTGTAGAVSLDALADDTHYDADDLTWDAASEVAVTLADGASAAAAGTSSSAVKVDGDTVTITAAGTYRLSGSLSDGQVVVAAGEEDVVRIILDGAAITSSTGSPFVVQGANEAIVYLEDGTTNSLSDAATYAGQGTDAPDAALYSMADLTVAGTGSLTVDGNFNDGISSKDGLVLAGGTVTVDAADDGIVGKDYAVLLDGAYKVTAGDDGFKSDNEEDEGRGWVLVNGGTLNVSAGDDGIKAFNTLTIAAGTTTVEESEEGLEAQHIIMTGGTATVTANDDGVNASGGSTSSSTTAEGGMGGGMGRGEMAVGDYPVDISGGLLTINSQGDGLDSNGNASISGGTVVVNGPTNDGNGALDVNGELVVTGGTVAAAGSAGMAVTPGASSTQSGVQVTLDSSIPAGTVVQIADSSGTVVAAFVTTKAAASLVFSSAAISDGAEYTVYTGGTATVSAGIGEGSLDGASEQGTVTAGEYSAAQGPGGGGGPRW</sequence>
<name>A0AAW8NDP0_PSEOX</name>
<dbReference type="GeneID" id="97423534"/>
<evidence type="ECO:0000256" key="1">
    <source>
        <dbReference type="SAM" id="SignalP"/>
    </source>
</evidence>
<dbReference type="Proteomes" id="UP001262032">
    <property type="component" value="Unassembled WGS sequence"/>
</dbReference>
<evidence type="ECO:0000313" key="3">
    <source>
        <dbReference type="Proteomes" id="UP001262032"/>
    </source>
</evidence>
<organism evidence="2 3">
    <name type="scientific">Pseudarthrobacter oxydans</name>
    <name type="common">Arthrobacter oxydans</name>
    <dbReference type="NCBI Taxonomy" id="1671"/>
    <lineage>
        <taxon>Bacteria</taxon>
        <taxon>Bacillati</taxon>
        <taxon>Actinomycetota</taxon>
        <taxon>Actinomycetes</taxon>
        <taxon>Micrococcales</taxon>
        <taxon>Micrococcaceae</taxon>
        <taxon>Pseudarthrobacter</taxon>
    </lineage>
</organism>
<reference evidence="2" key="1">
    <citation type="submission" date="2023-07" db="EMBL/GenBank/DDBJ databases">
        <title>Sorghum-associated microbial communities from plants grown in Nebraska, USA.</title>
        <authorList>
            <person name="Schachtman D."/>
        </authorList>
    </citation>
    <scope>NUCLEOTIDE SEQUENCE</scope>
    <source>
        <strain evidence="2">BE261</strain>
    </source>
</reference>
<dbReference type="EMBL" id="JAVDWN010000011">
    <property type="protein sequence ID" value="MDR7164970.1"/>
    <property type="molecule type" value="Genomic_DNA"/>
</dbReference>
<feature type="chain" id="PRO_5043812973" description="Carbohydrate-binding domain-containing protein" evidence="1">
    <location>
        <begin position="26"/>
        <end position="539"/>
    </location>
</feature>
<dbReference type="InterPro" id="IPR025584">
    <property type="entry name" value="Cthe_2159"/>
</dbReference>